<dbReference type="InterPro" id="IPR000873">
    <property type="entry name" value="AMP-dep_synth/lig_dom"/>
</dbReference>
<evidence type="ECO:0000313" key="9">
    <source>
        <dbReference type="Proteomes" id="UP000276634"/>
    </source>
</evidence>
<evidence type="ECO:0000256" key="4">
    <source>
        <dbReference type="ARBA" id="ARBA00022840"/>
    </source>
</evidence>
<dbReference type="CDD" id="cd05943">
    <property type="entry name" value="AACS"/>
    <property type="match status" value="1"/>
</dbReference>
<dbReference type="NCBIfam" id="TIGR01217">
    <property type="entry name" value="ac_ac_CoA_syn"/>
    <property type="match status" value="1"/>
</dbReference>
<evidence type="ECO:0000256" key="3">
    <source>
        <dbReference type="ARBA" id="ARBA00022741"/>
    </source>
</evidence>
<sequence length="653" mass="72128">MSDSVRPLWTPSPERIERANLTRFMRFVRERHGVEAADYDSLWAWSVSDLAAFWESVWHFVGIRAHTPYHAVLEDPRMPGARWFRGATLNFAENLLSRRDDTPALIAADERGGEPVTLTYAELHRQVARLARFLREAGVGPGDRVAAFMPNRPETVIGMLAATSLGAIWSSCSPDFGFRGVMDRFGQIEPKVLIATDGYFYNGRRFDTLERVAHVAREIPAIERVVVVPYLSEAPDLGGIRGAVPWAEALAGDAEEIEFAALPFDHPVYILYSSGTTGAPKCIVHGAGGTLIQHAKELILHTDLRPGERILYFTTCGWMMWNWLVSALFVGATVVLYEGSPSHPDLGVLWRLAERLGLDVLGTSPKFLSAVEKAGLVPGRDFDLSRLRALLSTGSPLAPEQFEWVYGNVKADLQLASISGGTDIVSCFMLGSPISPVYAGEIQKRGLGMRVEAWDETGRPVIGEKGELVCTAPFPSMPVGFWNDPDGERYRDAYFRHFPGVWRHGDYIEITPRGGVIVYGRSDATLNPGGVRIGTAEIYRVVEGLDEVVDSLVIGQPWDNDVRVVLFVVLREGLTLDEALARRIRDEIRRNATPRHVPARILQIPDVPRTISGKKVELAATRVIQGEPVTNRDALANPEALDAIAALREALAR</sequence>
<dbReference type="GO" id="GO:0005524">
    <property type="term" value="F:ATP binding"/>
    <property type="evidence" value="ECO:0007669"/>
    <property type="project" value="UniProtKB-KW"/>
</dbReference>
<dbReference type="AlphaFoldDB" id="A0A3N1Y1W4"/>
<accession>A0A3N1Y1W4</accession>
<dbReference type="SUPFAM" id="SSF56801">
    <property type="entry name" value="Acetyl-CoA synthetase-like"/>
    <property type="match status" value="1"/>
</dbReference>
<dbReference type="InterPro" id="IPR045851">
    <property type="entry name" value="AMP-bd_C_sf"/>
</dbReference>
<dbReference type="Pfam" id="PF13193">
    <property type="entry name" value="AMP-binding_C"/>
    <property type="match status" value="1"/>
</dbReference>
<dbReference type="NCBIfam" id="NF002937">
    <property type="entry name" value="PRK03584.1"/>
    <property type="match status" value="1"/>
</dbReference>
<feature type="domain" description="AMP-binding enzyme C-terminal" evidence="6">
    <location>
        <begin position="542"/>
        <end position="614"/>
    </location>
</feature>
<dbReference type="InterPro" id="IPR032387">
    <property type="entry name" value="ACAS_N"/>
</dbReference>
<dbReference type="PANTHER" id="PTHR42921:SF1">
    <property type="entry name" value="ACETOACETYL-COA SYNTHETASE"/>
    <property type="match status" value="1"/>
</dbReference>
<dbReference type="InterPro" id="IPR025110">
    <property type="entry name" value="AMP-bd_C"/>
</dbReference>
<dbReference type="InterPro" id="IPR005914">
    <property type="entry name" value="Acac_CoA_synth"/>
</dbReference>
<reference evidence="8 9" key="1">
    <citation type="submission" date="2018-11" db="EMBL/GenBank/DDBJ databases">
        <title>Genomic Encyclopedia of Type Strains, Phase IV (KMG-IV): sequencing the most valuable type-strain genomes for metagenomic binning, comparative biology and taxonomic classification.</title>
        <authorList>
            <person name="Goeker M."/>
        </authorList>
    </citation>
    <scope>NUCLEOTIDE SEQUENCE [LARGE SCALE GENOMIC DNA]</scope>
    <source>
        <strain evidence="8 9">DSM 100275</strain>
    </source>
</reference>
<dbReference type="EMBL" id="RJVI01000002">
    <property type="protein sequence ID" value="ROR32823.1"/>
    <property type="molecule type" value="Genomic_DNA"/>
</dbReference>
<dbReference type="PANTHER" id="PTHR42921">
    <property type="entry name" value="ACETOACETYL-COA SYNTHETASE"/>
    <property type="match status" value="1"/>
</dbReference>
<dbReference type="Gene3D" id="3.30.300.30">
    <property type="match status" value="1"/>
</dbReference>
<comment type="caution">
    <text evidence="8">The sequence shown here is derived from an EMBL/GenBank/DDBJ whole genome shotgun (WGS) entry which is preliminary data.</text>
</comment>
<dbReference type="Pfam" id="PF16177">
    <property type="entry name" value="ACAS_N"/>
    <property type="match status" value="1"/>
</dbReference>
<evidence type="ECO:0000259" key="6">
    <source>
        <dbReference type="Pfam" id="PF13193"/>
    </source>
</evidence>
<proteinExistence type="inferred from homology"/>
<organism evidence="8 9">
    <name type="scientific">Inmirania thermothiophila</name>
    <dbReference type="NCBI Taxonomy" id="1750597"/>
    <lineage>
        <taxon>Bacteria</taxon>
        <taxon>Pseudomonadati</taxon>
        <taxon>Pseudomonadota</taxon>
        <taxon>Gammaproteobacteria</taxon>
        <taxon>Chromatiales</taxon>
        <taxon>Ectothiorhodospiraceae</taxon>
        <taxon>Inmirania</taxon>
    </lineage>
</organism>
<keyword evidence="4" id="KW-0067">ATP-binding</keyword>
<dbReference type="InterPro" id="IPR042099">
    <property type="entry name" value="ANL_N_sf"/>
</dbReference>
<keyword evidence="9" id="KW-1185">Reference proteome</keyword>
<dbReference type="RefSeq" id="WP_123401720.1">
    <property type="nucleotide sequence ID" value="NZ_RJVI01000002.1"/>
</dbReference>
<evidence type="ECO:0000313" key="8">
    <source>
        <dbReference type="EMBL" id="ROR32823.1"/>
    </source>
</evidence>
<evidence type="ECO:0000256" key="1">
    <source>
        <dbReference type="ARBA" id="ARBA00006432"/>
    </source>
</evidence>
<dbReference type="GO" id="GO:0030729">
    <property type="term" value="F:acetoacetate-CoA ligase activity"/>
    <property type="evidence" value="ECO:0007669"/>
    <property type="project" value="InterPro"/>
</dbReference>
<evidence type="ECO:0000259" key="5">
    <source>
        <dbReference type="Pfam" id="PF00501"/>
    </source>
</evidence>
<dbReference type="OrthoDB" id="9803968at2"/>
<feature type="domain" description="Acetyl-coenzyme A synthetase N-terminal" evidence="7">
    <location>
        <begin position="39"/>
        <end position="94"/>
    </location>
</feature>
<dbReference type="Proteomes" id="UP000276634">
    <property type="component" value="Unassembled WGS sequence"/>
</dbReference>
<comment type="similarity">
    <text evidence="1">Belongs to the ATP-dependent AMP-binding enzyme family.</text>
</comment>
<gene>
    <name evidence="8" type="ORF">EDC57_2036</name>
</gene>
<name>A0A3N1Y1W4_9GAMM</name>
<evidence type="ECO:0000259" key="7">
    <source>
        <dbReference type="Pfam" id="PF16177"/>
    </source>
</evidence>
<protein>
    <submittedName>
        <fullName evidence="8">Acetoacetyl-CoA synthetase</fullName>
    </submittedName>
</protein>
<keyword evidence="3" id="KW-0547">Nucleotide-binding</keyword>
<feature type="domain" description="AMP-dependent synthetase/ligase" evidence="5">
    <location>
        <begin position="98"/>
        <end position="473"/>
    </location>
</feature>
<keyword evidence="2" id="KW-0436">Ligase</keyword>
<dbReference type="Gene3D" id="3.40.50.12780">
    <property type="entry name" value="N-terminal domain of ligase-like"/>
    <property type="match status" value="1"/>
</dbReference>
<dbReference type="Pfam" id="PF00501">
    <property type="entry name" value="AMP-binding"/>
    <property type="match status" value="1"/>
</dbReference>
<dbReference type="PROSITE" id="PS00455">
    <property type="entry name" value="AMP_BINDING"/>
    <property type="match status" value="1"/>
</dbReference>
<dbReference type="GO" id="GO:0006629">
    <property type="term" value="P:lipid metabolic process"/>
    <property type="evidence" value="ECO:0007669"/>
    <property type="project" value="InterPro"/>
</dbReference>
<dbReference type="InterPro" id="IPR020845">
    <property type="entry name" value="AMP-binding_CS"/>
</dbReference>
<evidence type="ECO:0000256" key="2">
    <source>
        <dbReference type="ARBA" id="ARBA00022598"/>
    </source>
</evidence>